<gene>
    <name evidence="2" type="ORF">FDY95_08720</name>
</gene>
<dbReference type="AlphaFoldDB" id="A0A5R8WTD9"/>
<dbReference type="Proteomes" id="UP000305517">
    <property type="component" value="Unassembled WGS sequence"/>
</dbReference>
<accession>A0A5R8WTD9</accession>
<proteinExistence type="predicted"/>
<evidence type="ECO:0000313" key="3">
    <source>
        <dbReference type="Proteomes" id="UP000305517"/>
    </source>
</evidence>
<name>A0A5R8WTD9_9BACT</name>
<sequence>MKRLAAVVWLALSLPACAPSVVVKTTAPATPPLPEQEGFVVVKETEPFDAPAQELGTIQIKDAGLSVDCEYETVVALASARARQLGANVLRIDEHRPPSPLGSTCHRIRARALRVADVTPYEKELLWHPLRPLRRADFKGSPANRPFEAATNSGIRYHYAGRLYTGAVQLSVETYFDCQNSYFKGTRDAEQTLAHEQIHFDISEVYARRLTKLFQEQTPDTRELARQQDALYQKVMTECQTLQDQYDSEAYADRSRTAAWRTRIDQELRALQPYAGKQISIKIKV</sequence>
<keyword evidence="1" id="KW-0732">Signal</keyword>
<comment type="caution">
    <text evidence="2">The sequence shown here is derived from an EMBL/GenBank/DDBJ whole genome shotgun (WGS) entry which is preliminary data.</text>
</comment>
<keyword evidence="3" id="KW-1185">Reference proteome</keyword>
<evidence type="ECO:0000313" key="2">
    <source>
        <dbReference type="EMBL" id="TLM94098.1"/>
    </source>
</evidence>
<dbReference type="InterPro" id="IPR010321">
    <property type="entry name" value="DUF922"/>
</dbReference>
<dbReference type="OrthoDB" id="5431540at2"/>
<dbReference type="Pfam" id="PF06037">
    <property type="entry name" value="DUF922"/>
    <property type="match status" value="1"/>
</dbReference>
<dbReference type="RefSeq" id="WP_138076812.1">
    <property type="nucleotide sequence ID" value="NZ_VAJM01000003.1"/>
</dbReference>
<reference evidence="2 3" key="1">
    <citation type="submission" date="2019-05" db="EMBL/GenBank/DDBJ databases">
        <title>Hymenobacter edaphi sp. nov., isolated from abandoned arsenic-contaminated farmland soil.</title>
        <authorList>
            <person name="Nie L."/>
        </authorList>
    </citation>
    <scope>NUCLEOTIDE SEQUENCE [LARGE SCALE GENOMIC DNA]</scope>
    <source>
        <strain evidence="2 3">1-3-3-8</strain>
    </source>
</reference>
<organism evidence="2 3">
    <name type="scientific">Hymenobacter jeollabukensis</name>
    <dbReference type="NCBI Taxonomy" id="2025313"/>
    <lineage>
        <taxon>Bacteria</taxon>
        <taxon>Pseudomonadati</taxon>
        <taxon>Bacteroidota</taxon>
        <taxon>Cytophagia</taxon>
        <taxon>Cytophagales</taxon>
        <taxon>Hymenobacteraceae</taxon>
        <taxon>Hymenobacter</taxon>
    </lineage>
</organism>
<protein>
    <recommendedName>
        <fullName evidence="4">DUF922 domain-containing protein</fullName>
    </recommendedName>
</protein>
<evidence type="ECO:0000256" key="1">
    <source>
        <dbReference type="SAM" id="SignalP"/>
    </source>
</evidence>
<evidence type="ECO:0008006" key="4">
    <source>
        <dbReference type="Google" id="ProtNLM"/>
    </source>
</evidence>
<feature type="signal peptide" evidence="1">
    <location>
        <begin position="1"/>
        <end position="18"/>
    </location>
</feature>
<feature type="chain" id="PRO_5024434988" description="DUF922 domain-containing protein" evidence="1">
    <location>
        <begin position="19"/>
        <end position="285"/>
    </location>
</feature>
<dbReference type="EMBL" id="VAJM01000003">
    <property type="protein sequence ID" value="TLM94098.1"/>
    <property type="molecule type" value="Genomic_DNA"/>
</dbReference>